<feature type="compositionally biased region" description="Basic and acidic residues" evidence="1">
    <location>
        <begin position="140"/>
        <end position="149"/>
    </location>
</feature>
<evidence type="ECO:0000313" key="2">
    <source>
        <dbReference type="EMBL" id="AKH46634.1"/>
    </source>
</evidence>
<accession>A0A0F7L247</accession>
<sequence>MAGFYRYPSLMRIASAARLTRANAETIQDCAGRWSLYHPQISVSHRAAPPLRPDRWRCPSGVILFLATFHPRWLSSARVDTSLGSTARSKVRAATYIPTRPLAWWSVGSISRTTLHFPCSPPGTRGARRRGPTRSSAPRSDQRGRRGADRSATFSTRRETSRRQSPVA</sequence>
<feature type="region of interest" description="Disordered" evidence="1">
    <location>
        <begin position="116"/>
        <end position="168"/>
    </location>
</feature>
<proteinExistence type="predicted"/>
<protein>
    <submittedName>
        <fullName evidence="2">Uncharacterized protein</fullName>
    </submittedName>
</protein>
<evidence type="ECO:0000256" key="1">
    <source>
        <dbReference type="SAM" id="MobiDB-lite"/>
    </source>
</evidence>
<reference evidence="2" key="2">
    <citation type="submission" date="2015-03" db="EMBL/GenBank/DDBJ databases">
        <authorList>
            <person name="Chow C.-E.T."/>
            <person name="Winget D.M."/>
            <person name="White R.A.III."/>
            <person name="Hallam S.J."/>
            <person name="Suttle C.A."/>
        </authorList>
    </citation>
    <scope>NUCLEOTIDE SEQUENCE</scope>
    <source>
        <strain evidence="2">Anoxic2_1</strain>
    </source>
</reference>
<dbReference type="EMBL" id="KR029585">
    <property type="protein sequence ID" value="AKH46634.1"/>
    <property type="molecule type" value="Genomic_DNA"/>
</dbReference>
<reference evidence="2" key="1">
    <citation type="journal article" date="2015" name="Front. Microbiol.">
        <title>Combining genomic sequencing methods to explore viral diversity and reveal potential virus-host interactions.</title>
        <authorList>
            <person name="Chow C.E."/>
            <person name="Winget D.M."/>
            <person name="White R.A.III."/>
            <person name="Hallam S.J."/>
            <person name="Suttle C.A."/>
        </authorList>
    </citation>
    <scope>NUCLEOTIDE SEQUENCE</scope>
    <source>
        <strain evidence="2">Anoxic2_1</strain>
    </source>
</reference>
<organism evidence="2">
    <name type="scientific">uncultured marine virus</name>
    <dbReference type="NCBI Taxonomy" id="186617"/>
    <lineage>
        <taxon>Viruses</taxon>
        <taxon>environmental samples</taxon>
    </lineage>
</organism>
<name>A0A0F7L247_9VIRU</name>